<evidence type="ECO:0008006" key="4">
    <source>
        <dbReference type="Google" id="ProtNLM"/>
    </source>
</evidence>
<proteinExistence type="predicted"/>
<dbReference type="InterPro" id="IPR008517">
    <property type="entry name" value="GNA1162-like"/>
</dbReference>
<evidence type="ECO:0000313" key="2">
    <source>
        <dbReference type="EMBL" id="THJ39564.1"/>
    </source>
</evidence>
<dbReference type="Gene3D" id="3.40.50.10610">
    <property type="entry name" value="ABC-type transport auxiliary lipoprotein component"/>
    <property type="match status" value="1"/>
</dbReference>
<dbReference type="EMBL" id="SSUX01000021">
    <property type="protein sequence ID" value="THJ39564.1"/>
    <property type="molecule type" value="Genomic_DNA"/>
</dbReference>
<gene>
    <name evidence="2" type="ORF">E8Q35_20435</name>
</gene>
<protein>
    <recommendedName>
        <fullName evidence="4">Lipoprotein</fullName>
    </recommendedName>
</protein>
<dbReference type="Proteomes" id="UP000309618">
    <property type="component" value="Unassembled WGS sequence"/>
</dbReference>
<dbReference type="RefSeq" id="WP_047434838.1">
    <property type="nucleotide sequence ID" value="NZ_NKVZ01000036.1"/>
</dbReference>
<dbReference type="AlphaFoldDB" id="A0A4S5C252"/>
<dbReference type="PROSITE" id="PS51257">
    <property type="entry name" value="PROKAR_LIPOPROTEIN"/>
    <property type="match status" value="1"/>
</dbReference>
<reference evidence="2 3" key="1">
    <citation type="submission" date="2019-04" db="EMBL/GenBank/DDBJ databases">
        <title>Comparative genomics of Aeromonas veronii strains pathogenic to fish.</title>
        <authorList>
            <person name="Cascarano M.C."/>
            <person name="Smyrli M."/>
            <person name="Katharios P."/>
        </authorList>
    </citation>
    <scope>NUCLEOTIDE SEQUENCE [LARGE SCALE GENOMIC DNA]</scope>
    <source>
        <strain evidence="2 3">XU1</strain>
    </source>
</reference>
<evidence type="ECO:0000313" key="3">
    <source>
        <dbReference type="Proteomes" id="UP000309618"/>
    </source>
</evidence>
<organism evidence="2 3">
    <name type="scientific">Aeromonas veronii</name>
    <dbReference type="NCBI Taxonomy" id="654"/>
    <lineage>
        <taxon>Bacteria</taxon>
        <taxon>Pseudomonadati</taxon>
        <taxon>Pseudomonadota</taxon>
        <taxon>Gammaproteobacteria</taxon>
        <taxon>Aeromonadales</taxon>
        <taxon>Aeromonadaceae</taxon>
        <taxon>Aeromonas</taxon>
    </lineage>
</organism>
<accession>A0A4S5C252</accession>
<sequence>MKKLLISIMGSLLLAGCASQQAAYDYTAFRESHPTSILVLPPVNHSPDVKASNSLLSQSTMPLAESGYYVFPVSLTNETFRQNGMTVAEDIHSLPISKLHQIFGADTALYLDITEYGSSYMVVSSETAVTAKAKLVDLRNGKTIWEGTARASSAEQKSNGGGSLVGMLVVAVVDQITNTVMDKGHDIAGITSFRLLSAGMPNGILYGPYSPKYNTQK</sequence>
<name>A0A4S5C252_AERVE</name>
<evidence type="ECO:0000256" key="1">
    <source>
        <dbReference type="SAM" id="SignalP"/>
    </source>
</evidence>
<feature type="signal peptide" evidence="1">
    <location>
        <begin position="1"/>
        <end position="22"/>
    </location>
</feature>
<keyword evidence="1" id="KW-0732">Signal</keyword>
<comment type="caution">
    <text evidence="2">The sequence shown here is derived from an EMBL/GenBank/DDBJ whole genome shotgun (WGS) entry which is preliminary data.</text>
</comment>
<dbReference type="Pfam" id="PF05643">
    <property type="entry name" value="GNA1162-like"/>
    <property type="match status" value="1"/>
</dbReference>
<feature type="chain" id="PRO_5020747770" description="Lipoprotein" evidence="1">
    <location>
        <begin position="23"/>
        <end position="217"/>
    </location>
</feature>